<gene>
    <name evidence="1" type="ORF">DWQ51_16135</name>
</gene>
<proteinExistence type="predicted"/>
<protein>
    <submittedName>
        <fullName evidence="1">Uncharacterized protein</fullName>
    </submittedName>
</protein>
<evidence type="ECO:0000313" key="1">
    <source>
        <dbReference type="EMBL" id="REJ50001.1"/>
    </source>
</evidence>
<comment type="caution">
    <text evidence="1">The sequence shown here is derived from an EMBL/GenBank/DDBJ whole genome shotgun (WGS) entry which is preliminary data.</text>
</comment>
<accession>A0A3E0LR44</accession>
<dbReference type="EMBL" id="QQWD01000019">
    <property type="protein sequence ID" value="REJ50001.1"/>
    <property type="molecule type" value="Genomic_DNA"/>
</dbReference>
<name>A0A3E0LR44_9CHRO</name>
<reference evidence="1 2" key="1">
    <citation type="submission" date="2017-10" db="EMBL/GenBank/DDBJ databases">
        <title>A large-scale comparative metagenomic study reveals the eutrophication-driven functional interactions in six Microcystis-epibionts communities.</title>
        <authorList>
            <person name="Li Q."/>
            <person name="Lin F."/>
        </authorList>
    </citation>
    <scope>NUCLEOTIDE SEQUENCE [LARGE SCALE GENOMIC DNA]</scope>
    <source>
        <strain evidence="1">TW10</strain>
    </source>
</reference>
<sequence length="71" mass="8102">MARVSTIAAQKSIEYPNMKFSKILGVEKVVADLPSHSEPCMRLSPHTAPSLTVPLLRIQLDFFWLTLYYLH</sequence>
<dbReference type="Proteomes" id="UP000257002">
    <property type="component" value="Unassembled WGS sequence"/>
</dbReference>
<evidence type="ECO:0000313" key="2">
    <source>
        <dbReference type="Proteomes" id="UP000257002"/>
    </source>
</evidence>
<organism evidence="1 2">
    <name type="scientific">Microcystis wesenbergii TW10</name>
    <dbReference type="NCBI Taxonomy" id="2060474"/>
    <lineage>
        <taxon>Bacteria</taxon>
        <taxon>Bacillati</taxon>
        <taxon>Cyanobacteriota</taxon>
        <taxon>Cyanophyceae</taxon>
        <taxon>Oscillatoriophycideae</taxon>
        <taxon>Chroococcales</taxon>
        <taxon>Microcystaceae</taxon>
        <taxon>Microcystis</taxon>
    </lineage>
</organism>
<dbReference type="AlphaFoldDB" id="A0A3E0LR44"/>